<proteinExistence type="predicted"/>
<reference evidence="6 7" key="1">
    <citation type="submission" date="2017-02" db="EMBL/GenBank/DDBJ databases">
        <authorList>
            <person name="Peterson S.W."/>
        </authorList>
    </citation>
    <scope>NUCLEOTIDE SEQUENCE [LARGE SCALE GENOMIC DNA]</scope>
    <source>
        <strain evidence="6 7">CIP104813</strain>
    </source>
</reference>
<evidence type="ECO:0000259" key="4">
    <source>
        <dbReference type="PROSITE" id="PS50042"/>
    </source>
</evidence>
<keyword evidence="7" id="KW-1185">Reference proteome</keyword>
<dbReference type="PANTHER" id="PTHR24567:SF74">
    <property type="entry name" value="HTH-TYPE TRANSCRIPTIONAL REGULATOR ARCR"/>
    <property type="match status" value="1"/>
</dbReference>
<evidence type="ECO:0000313" key="7">
    <source>
        <dbReference type="Proteomes" id="UP000195981"/>
    </source>
</evidence>
<dbReference type="OrthoDB" id="156829at2"/>
<dbReference type="Gene3D" id="1.10.10.10">
    <property type="entry name" value="Winged helix-like DNA-binding domain superfamily/Winged helix DNA-binding domain"/>
    <property type="match status" value="1"/>
</dbReference>
<organism evidence="6 7">
    <name type="scientific">Brachybacterium nesterenkovii</name>
    <dbReference type="NCBI Taxonomy" id="47847"/>
    <lineage>
        <taxon>Bacteria</taxon>
        <taxon>Bacillati</taxon>
        <taxon>Actinomycetota</taxon>
        <taxon>Actinomycetes</taxon>
        <taxon>Micrococcales</taxon>
        <taxon>Dermabacteraceae</taxon>
        <taxon>Brachybacterium</taxon>
    </lineage>
</organism>
<dbReference type="Gene3D" id="2.60.120.10">
    <property type="entry name" value="Jelly Rolls"/>
    <property type="match status" value="1"/>
</dbReference>
<dbReference type="InterPro" id="IPR000595">
    <property type="entry name" value="cNMP-bd_dom"/>
</dbReference>
<dbReference type="Pfam" id="PF00027">
    <property type="entry name" value="cNMP_binding"/>
    <property type="match status" value="1"/>
</dbReference>
<keyword evidence="1" id="KW-0805">Transcription regulation</keyword>
<dbReference type="SUPFAM" id="SSF46785">
    <property type="entry name" value="Winged helix' DNA-binding domain"/>
    <property type="match status" value="1"/>
</dbReference>
<evidence type="ECO:0000256" key="1">
    <source>
        <dbReference type="ARBA" id="ARBA00023015"/>
    </source>
</evidence>
<sequence>MAPSCVASVPIFSGLEPSAQEAIAERLVHRAFAAGEVIALPGDAPALRVVHSGRMRQSRASDTGVEQLLRILAPGDFTGQGAVLTGRREAHTTTAMSAVTVCQLTAADLAAVLREQPGVALGMLVEVSERLTAAEEQLAAITGQSVMSRLGQYLAALAASAGSDTIVLPMTKRDLASFLGTTPETLSRRLRRLEDERLIEQRPGGVIRVRAADALAAVQ</sequence>
<accession>A0A1X6X2P7</accession>
<dbReference type="PROSITE" id="PS50042">
    <property type="entry name" value="CNMP_BINDING_3"/>
    <property type="match status" value="1"/>
</dbReference>
<dbReference type="RefSeq" id="WP_087104499.1">
    <property type="nucleotide sequence ID" value="NZ_FWFG01000081.1"/>
</dbReference>
<keyword evidence="2" id="KW-0238">DNA-binding</keyword>
<feature type="domain" description="HTH crp-type" evidence="5">
    <location>
        <begin position="144"/>
        <end position="213"/>
    </location>
</feature>
<dbReference type="InterPro" id="IPR036388">
    <property type="entry name" value="WH-like_DNA-bd_sf"/>
</dbReference>
<dbReference type="AlphaFoldDB" id="A0A1X6X2P7"/>
<dbReference type="InterPro" id="IPR014710">
    <property type="entry name" value="RmlC-like_jellyroll"/>
</dbReference>
<keyword evidence="3" id="KW-0804">Transcription</keyword>
<dbReference type="InterPro" id="IPR050397">
    <property type="entry name" value="Env_Response_Regulators"/>
</dbReference>
<dbReference type="GO" id="GO:0003677">
    <property type="term" value="F:DNA binding"/>
    <property type="evidence" value="ECO:0007669"/>
    <property type="project" value="UniProtKB-KW"/>
</dbReference>
<feature type="domain" description="Cyclic nucleotide-binding" evidence="4">
    <location>
        <begin position="11"/>
        <end position="113"/>
    </location>
</feature>
<dbReference type="Pfam" id="PF13545">
    <property type="entry name" value="HTH_Crp_2"/>
    <property type="match status" value="1"/>
</dbReference>
<dbReference type="Proteomes" id="UP000195981">
    <property type="component" value="Unassembled WGS sequence"/>
</dbReference>
<dbReference type="InterPro" id="IPR012318">
    <property type="entry name" value="HTH_CRP"/>
</dbReference>
<evidence type="ECO:0000256" key="3">
    <source>
        <dbReference type="ARBA" id="ARBA00023163"/>
    </source>
</evidence>
<dbReference type="SMART" id="SM00419">
    <property type="entry name" value="HTH_CRP"/>
    <property type="match status" value="1"/>
</dbReference>
<dbReference type="PROSITE" id="PS51063">
    <property type="entry name" value="HTH_CRP_2"/>
    <property type="match status" value="1"/>
</dbReference>
<dbReference type="InterPro" id="IPR036390">
    <property type="entry name" value="WH_DNA-bd_sf"/>
</dbReference>
<name>A0A1X6X2P7_9MICO</name>
<dbReference type="SUPFAM" id="SSF51206">
    <property type="entry name" value="cAMP-binding domain-like"/>
    <property type="match status" value="1"/>
</dbReference>
<dbReference type="GO" id="GO:0003700">
    <property type="term" value="F:DNA-binding transcription factor activity"/>
    <property type="evidence" value="ECO:0007669"/>
    <property type="project" value="TreeGrafter"/>
</dbReference>
<dbReference type="PRINTS" id="PR00034">
    <property type="entry name" value="HTHCRP"/>
</dbReference>
<evidence type="ECO:0000259" key="5">
    <source>
        <dbReference type="PROSITE" id="PS51063"/>
    </source>
</evidence>
<dbReference type="CDD" id="cd00038">
    <property type="entry name" value="CAP_ED"/>
    <property type="match status" value="1"/>
</dbReference>
<dbReference type="GO" id="GO:0005829">
    <property type="term" value="C:cytosol"/>
    <property type="evidence" value="ECO:0007669"/>
    <property type="project" value="TreeGrafter"/>
</dbReference>
<dbReference type="SMART" id="SM00100">
    <property type="entry name" value="cNMP"/>
    <property type="match status" value="1"/>
</dbReference>
<gene>
    <name evidence="6" type="ORF">FM110_09340</name>
</gene>
<dbReference type="EMBL" id="FWFG01000081">
    <property type="protein sequence ID" value="SLM93105.1"/>
    <property type="molecule type" value="Genomic_DNA"/>
</dbReference>
<evidence type="ECO:0000256" key="2">
    <source>
        <dbReference type="ARBA" id="ARBA00023125"/>
    </source>
</evidence>
<dbReference type="PANTHER" id="PTHR24567">
    <property type="entry name" value="CRP FAMILY TRANSCRIPTIONAL REGULATORY PROTEIN"/>
    <property type="match status" value="1"/>
</dbReference>
<evidence type="ECO:0000313" key="6">
    <source>
        <dbReference type="EMBL" id="SLM93105.1"/>
    </source>
</evidence>
<dbReference type="InterPro" id="IPR018490">
    <property type="entry name" value="cNMP-bd_dom_sf"/>
</dbReference>
<protein>
    <submittedName>
        <fullName evidence="6">Transcriptional regulator, Crp/Fnr family</fullName>
    </submittedName>
</protein>